<proteinExistence type="predicted"/>
<name>A0A1I4SGR8_ECTMO</name>
<gene>
    <name evidence="2" type="ORF">SAMN05421721_11650</name>
</gene>
<organism evidence="2 3">
    <name type="scientific">Ectothiorhodospira mobilis</name>
    <dbReference type="NCBI Taxonomy" id="195064"/>
    <lineage>
        <taxon>Bacteria</taxon>
        <taxon>Pseudomonadati</taxon>
        <taxon>Pseudomonadota</taxon>
        <taxon>Gammaproteobacteria</taxon>
        <taxon>Chromatiales</taxon>
        <taxon>Ectothiorhodospiraceae</taxon>
        <taxon>Ectothiorhodospira</taxon>
    </lineage>
</organism>
<evidence type="ECO:0000256" key="1">
    <source>
        <dbReference type="SAM" id="Coils"/>
    </source>
</evidence>
<dbReference type="EMBL" id="FOUO01000016">
    <property type="protein sequence ID" value="SFM63531.1"/>
    <property type="molecule type" value="Genomic_DNA"/>
</dbReference>
<evidence type="ECO:0000313" key="3">
    <source>
        <dbReference type="Proteomes" id="UP000199556"/>
    </source>
</evidence>
<evidence type="ECO:0000313" key="2">
    <source>
        <dbReference type="EMBL" id="SFM63531.1"/>
    </source>
</evidence>
<sequence length="154" mass="16961">MGRIERGVWLTLVVLLLGITAVSGHQAWQAERALETGQAQIRALQERLQEADADGPAAEPAGLTPREVRRLQALGLAEPRRDLAADLRAHPGLIPHEPVLGGRFFFVPGGVRVLNDRWVLAVFEDGHVRGQMLLEYSLHSGAIRWRVLASALDR</sequence>
<accession>A0A1I4SGR8</accession>
<dbReference type="Proteomes" id="UP000199556">
    <property type="component" value="Unassembled WGS sequence"/>
</dbReference>
<feature type="coiled-coil region" evidence="1">
    <location>
        <begin position="27"/>
        <end position="54"/>
    </location>
</feature>
<keyword evidence="1" id="KW-0175">Coiled coil</keyword>
<keyword evidence="3" id="KW-1185">Reference proteome</keyword>
<dbReference type="RefSeq" id="WP_177217652.1">
    <property type="nucleotide sequence ID" value="NZ_FOUO01000016.1"/>
</dbReference>
<protein>
    <submittedName>
        <fullName evidence="2">Uncharacterized protein</fullName>
    </submittedName>
</protein>
<reference evidence="2 3" key="1">
    <citation type="submission" date="2016-10" db="EMBL/GenBank/DDBJ databases">
        <authorList>
            <person name="de Groot N.N."/>
        </authorList>
    </citation>
    <scope>NUCLEOTIDE SEQUENCE [LARGE SCALE GENOMIC DNA]</scope>
    <source>
        <strain evidence="2 3">DSM 4180</strain>
    </source>
</reference>
<dbReference type="AlphaFoldDB" id="A0A1I4SGR8"/>